<dbReference type="RefSeq" id="WP_027295043.1">
    <property type="nucleotide sequence ID" value="NZ_CABMJZ010000140.1"/>
</dbReference>
<dbReference type="InterPro" id="IPR027417">
    <property type="entry name" value="P-loop_NTPase"/>
</dbReference>
<organism evidence="6 7">
    <name type="scientific">Robinsoniella peoriensis</name>
    <dbReference type="NCBI Taxonomy" id="180332"/>
    <lineage>
        <taxon>Bacteria</taxon>
        <taxon>Bacillati</taxon>
        <taxon>Bacillota</taxon>
        <taxon>Clostridia</taxon>
        <taxon>Lachnospirales</taxon>
        <taxon>Lachnospiraceae</taxon>
        <taxon>Robinsoniella</taxon>
    </lineage>
</organism>
<evidence type="ECO:0000256" key="3">
    <source>
        <dbReference type="ARBA" id="ARBA00022840"/>
    </source>
</evidence>
<dbReference type="GO" id="GO:0005524">
    <property type="term" value="F:ATP binding"/>
    <property type="evidence" value="ECO:0007669"/>
    <property type="project" value="UniProtKB-KW"/>
</dbReference>
<sequence length="249" mass="27997">MAILIKNITKSFTKNDDTKMLAILENLSLSIEKQEFVSFVGPSGCGKSTLLRIMAGLLDSEEGTVEIGGEVVKGPSKERMMVFQDYVLFPWMTVYHNIAMGLKIGKNDKERIQKKVDWAIDLVGLNGFEKSYPNQLSGGMKQRVAIARALVMNPKILLMDEPFGALDSFTRMKLQDELVRLCDRKEFTTCFVTHDCEEAVYLSDKIVVFTNSPAEIKEIITVDLPKPRNRTSPEFQAIRNRILELGIGA</sequence>
<dbReference type="EC" id="7.6.2.9" evidence="4"/>
<evidence type="ECO:0000256" key="4">
    <source>
        <dbReference type="ARBA" id="ARBA00066388"/>
    </source>
</evidence>
<dbReference type="Gene3D" id="3.40.50.300">
    <property type="entry name" value="P-loop containing nucleotide triphosphate hydrolases"/>
    <property type="match status" value="1"/>
</dbReference>
<dbReference type="GO" id="GO:0016887">
    <property type="term" value="F:ATP hydrolysis activity"/>
    <property type="evidence" value="ECO:0007669"/>
    <property type="project" value="InterPro"/>
</dbReference>
<dbReference type="SMART" id="SM00382">
    <property type="entry name" value="AAA"/>
    <property type="match status" value="1"/>
</dbReference>
<keyword evidence="3 6" id="KW-0067">ATP-binding</keyword>
<dbReference type="FunFam" id="3.40.50.300:FF:000425">
    <property type="entry name" value="Probable ABC transporter, ATP-binding subunit"/>
    <property type="match status" value="1"/>
</dbReference>
<dbReference type="PROSITE" id="PS00211">
    <property type="entry name" value="ABC_TRANSPORTER_1"/>
    <property type="match status" value="1"/>
</dbReference>
<dbReference type="InterPro" id="IPR050166">
    <property type="entry name" value="ABC_transporter_ATP-bind"/>
</dbReference>
<protein>
    <recommendedName>
        <fullName evidence="4">ABC-type quaternary amine transporter</fullName>
        <ecNumber evidence="4">7.6.2.9</ecNumber>
    </recommendedName>
</protein>
<dbReference type="Proteomes" id="UP000306509">
    <property type="component" value="Unassembled WGS sequence"/>
</dbReference>
<dbReference type="Pfam" id="PF00005">
    <property type="entry name" value="ABC_tran"/>
    <property type="match status" value="1"/>
</dbReference>
<evidence type="ECO:0000313" key="6">
    <source>
        <dbReference type="EMBL" id="TLC99046.1"/>
    </source>
</evidence>
<reference evidence="6 7" key="1">
    <citation type="journal article" date="2019" name="Anaerobe">
        <title>Detection of Robinsoniella peoriensis in multiple bone samples of a trauma patient.</title>
        <authorList>
            <person name="Schrottner P."/>
            <person name="Hartwich K."/>
            <person name="Bunk B."/>
            <person name="Schober I."/>
            <person name="Helbig S."/>
            <person name="Rudolph W.W."/>
            <person name="Gunzer F."/>
        </authorList>
    </citation>
    <scope>NUCLEOTIDE SEQUENCE [LARGE SCALE GENOMIC DNA]</scope>
    <source>
        <strain evidence="6 7">DSM 106044</strain>
    </source>
</reference>
<evidence type="ECO:0000256" key="1">
    <source>
        <dbReference type="ARBA" id="ARBA00022448"/>
    </source>
</evidence>
<keyword evidence="1" id="KW-0813">Transport</keyword>
<keyword evidence="6" id="KW-0378">Hydrolase</keyword>
<dbReference type="InterPro" id="IPR017871">
    <property type="entry name" value="ABC_transporter-like_CS"/>
</dbReference>
<keyword evidence="7" id="KW-1185">Reference proteome</keyword>
<dbReference type="STRING" id="180332.GCA_000797495_05721"/>
<dbReference type="PROSITE" id="PS50893">
    <property type="entry name" value="ABC_TRANSPORTER_2"/>
    <property type="match status" value="1"/>
</dbReference>
<comment type="caution">
    <text evidence="6">The sequence shown here is derived from an EMBL/GenBank/DDBJ whole genome shotgun (WGS) entry which is preliminary data.</text>
</comment>
<gene>
    <name evidence="6" type="primary">ssuB</name>
    <name evidence="6" type="ORF">DSM106044_04192</name>
</gene>
<name>A0A4U8Q324_9FIRM</name>
<dbReference type="SUPFAM" id="SSF52540">
    <property type="entry name" value="P-loop containing nucleoside triphosphate hydrolases"/>
    <property type="match status" value="1"/>
</dbReference>
<dbReference type="InterPro" id="IPR003439">
    <property type="entry name" value="ABC_transporter-like_ATP-bd"/>
</dbReference>
<proteinExistence type="predicted"/>
<dbReference type="CDD" id="cd03293">
    <property type="entry name" value="ABC_NrtD_SsuB_transporters"/>
    <property type="match status" value="1"/>
</dbReference>
<dbReference type="PANTHER" id="PTHR42788:SF13">
    <property type="entry name" value="ALIPHATIC SULFONATES IMPORT ATP-BINDING PROTEIN SSUB"/>
    <property type="match status" value="1"/>
</dbReference>
<accession>A0A4U8Q324</accession>
<dbReference type="AlphaFoldDB" id="A0A4U8Q324"/>
<feature type="domain" description="ABC transporter" evidence="5">
    <location>
        <begin position="3"/>
        <end position="236"/>
    </location>
</feature>
<dbReference type="InterPro" id="IPR003593">
    <property type="entry name" value="AAA+_ATPase"/>
</dbReference>
<evidence type="ECO:0000313" key="7">
    <source>
        <dbReference type="Proteomes" id="UP000306509"/>
    </source>
</evidence>
<dbReference type="GO" id="GO:0015418">
    <property type="term" value="F:ABC-type quaternary ammonium compound transporting activity"/>
    <property type="evidence" value="ECO:0007669"/>
    <property type="project" value="UniProtKB-EC"/>
</dbReference>
<dbReference type="PANTHER" id="PTHR42788">
    <property type="entry name" value="TAURINE IMPORT ATP-BINDING PROTEIN-RELATED"/>
    <property type="match status" value="1"/>
</dbReference>
<keyword evidence="2" id="KW-0547">Nucleotide-binding</keyword>
<evidence type="ECO:0000259" key="5">
    <source>
        <dbReference type="PROSITE" id="PS50893"/>
    </source>
</evidence>
<dbReference type="EMBL" id="QGQD01000078">
    <property type="protein sequence ID" value="TLC99046.1"/>
    <property type="molecule type" value="Genomic_DNA"/>
</dbReference>
<evidence type="ECO:0000256" key="2">
    <source>
        <dbReference type="ARBA" id="ARBA00022741"/>
    </source>
</evidence>